<protein>
    <submittedName>
        <fullName evidence="2">Uncharacterized protein</fullName>
    </submittedName>
</protein>
<evidence type="ECO:0000313" key="2">
    <source>
        <dbReference type="EMBL" id="SDK07145.1"/>
    </source>
</evidence>
<name>A0A1G8YYJ4_9EURY</name>
<keyword evidence="1" id="KW-0472">Membrane</keyword>
<evidence type="ECO:0000256" key="1">
    <source>
        <dbReference type="SAM" id="Phobius"/>
    </source>
</evidence>
<proteinExistence type="predicted"/>
<feature type="transmembrane region" description="Helical" evidence="1">
    <location>
        <begin position="50"/>
        <end position="70"/>
    </location>
</feature>
<organism evidence="2 3">
    <name type="scientific">Natronorubrum texcoconense</name>
    <dbReference type="NCBI Taxonomy" id="1095776"/>
    <lineage>
        <taxon>Archaea</taxon>
        <taxon>Methanobacteriati</taxon>
        <taxon>Methanobacteriota</taxon>
        <taxon>Stenosarchaea group</taxon>
        <taxon>Halobacteria</taxon>
        <taxon>Halobacteriales</taxon>
        <taxon>Natrialbaceae</taxon>
        <taxon>Natronorubrum</taxon>
    </lineage>
</organism>
<dbReference type="AlphaFoldDB" id="A0A1G8YYJ4"/>
<reference evidence="3" key="1">
    <citation type="submission" date="2016-10" db="EMBL/GenBank/DDBJ databases">
        <authorList>
            <person name="Varghese N."/>
            <person name="Submissions S."/>
        </authorList>
    </citation>
    <scope>NUCLEOTIDE SEQUENCE [LARGE SCALE GENOMIC DNA]</scope>
    <source>
        <strain evidence="3">B4,CECT 8067,JCM 17497</strain>
    </source>
</reference>
<accession>A0A1G8YYJ4</accession>
<sequence length="71" mass="7858">MVSDGNSPDVPEQTIGQRVLNGLDRLQTAYNDIENRTHSVLPTISRGLELVLAVALFVGLGYWLYTFLLVP</sequence>
<gene>
    <name evidence="2" type="ORF">SAMN04515672_2329</name>
</gene>
<dbReference type="RefSeq" id="WP_090306027.1">
    <property type="nucleotide sequence ID" value="NZ_FNFE01000002.1"/>
</dbReference>
<keyword evidence="1" id="KW-0812">Transmembrane</keyword>
<dbReference type="EMBL" id="FNFE01000002">
    <property type="protein sequence ID" value="SDK07145.1"/>
    <property type="molecule type" value="Genomic_DNA"/>
</dbReference>
<keyword evidence="3" id="KW-1185">Reference proteome</keyword>
<dbReference type="Proteomes" id="UP000198882">
    <property type="component" value="Unassembled WGS sequence"/>
</dbReference>
<keyword evidence="1" id="KW-1133">Transmembrane helix</keyword>
<evidence type="ECO:0000313" key="3">
    <source>
        <dbReference type="Proteomes" id="UP000198882"/>
    </source>
</evidence>